<organism evidence="1 2">
    <name type="scientific">Tamlana crocina</name>
    <dbReference type="NCBI Taxonomy" id="393006"/>
    <lineage>
        <taxon>Bacteria</taxon>
        <taxon>Pseudomonadati</taxon>
        <taxon>Bacteroidota</taxon>
        <taxon>Flavobacteriia</taxon>
        <taxon>Flavobacteriales</taxon>
        <taxon>Flavobacteriaceae</taxon>
        <taxon>Tamlana</taxon>
    </lineage>
</organism>
<evidence type="ECO:0008006" key="3">
    <source>
        <dbReference type="Google" id="ProtNLM"/>
    </source>
</evidence>
<dbReference type="RefSeq" id="WP_167917253.1">
    <property type="nucleotide sequence ID" value="NZ_JAAVJS010000006.1"/>
</dbReference>
<proteinExistence type="predicted"/>
<protein>
    <recommendedName>
        <fullName evidence="3">Lipoprotein</fullName>
    </recommendedName>
</protein>
<evidence type="ECO:0000313" key="1">
    <source>
        <dbReference type="EMBL" id="NJX15011.1"/>
    </source>
</evidence>
<sequence length="269" mass="29379">MRKLIVPILAMVFMACEETEKAKDSIDAVAAREALTEYATVNKVFQDVGNNSGDAVLTAENSNEAKTGKSETDGPTITVDPMDFTTFPKTITIDYGDGVLCKDGVTRKGIITVVSTGWYREEGSVHTSTFSNYYHEDFKVEGTHVVTNLGTNEDENPEYSVVINNGKITTLTGASINYTENSTRTWVAGADTPFNIWDDEYTLDGSQSGVSSKGVEYTLTVEEELHFVLLPRGIESGILDVSVGNIDDIKINYTNSTITIFGQTFPFGE</sequence>
<accession>A0ABX1D9J0</accession>
<dbReference type="Proteomes" id="UP000760545">
    <property type="component" value="Unassembled WGS sequence"/>
</dbReference>
<dbReference type="PROSITE" id="PS51257">
    <property type="entry name" value="PROKAR_LIPOPROTEIN"/>
    <property type="match status" value="1"/>
</dbReference>
<keyword evidence="2" id="KW-1185">Reference proteome</keyword>
<dbReference type="EMBL" id="JAAVJS010000006">
    <property type="protein sequence ID" value="NJX15011.1"/>
    <property type="molecule type" value="Genomic_DNA"/>
</dbReference>
<gene>
    <name evidence="1" type="ORF">HC176_05865</name>
</gene>
<reference evidence="1 2" key="1">
    <citation type="submission" date="2020-03" db="EMBL/GenBank/DDBJ databases">
        <title>Tamlana sp. nov, isolated from XXX.</title>
        <authorList>
            <person name="Cao W.R."/>
        </authorList>
    </citation>
    <scope>NUCLEOTIDE SEQUENCE [LARGE SCALE GENOMIC DNA]</scope>
    <source>
        <strain evidence="1 2">HST1-43</strain>
    </source>
</reference>
<comment type="caution">
    <text evidence="1">The sequence shown here is derived from an EMBL/GenBank/DDBJ whole genome shotgun (WGS) entry which is preliminary data.</text>
</comment>
<evidence type="ECO:0000313" key="2">
    <source>
        <dbReference type="Proteomes" id="UP000760545"/>
    </source>
</evidence>
<name>A0ABX1D9J0_9FLAO</name>